<dbReference type="PANTHER" id="PTHR33018:SF34">
    <property type="entry name" value="OS02G0472350 PROTEIN"/>
    <property type="match status" value="1"/>
</dbReference>
<protein>
    <recommendedName>
        <fullName evidence="2">DUF8039 domain-containing protein</fullName>
    </recommendedName>
</protein>
<keyword evidence="1" id="KW-0175">Coiled coil</keyword>
<dbReference type="InterPro" id="IPR058352">
    <property type="entry name" value="DUF8039"/>
</dbReference>
<dbReference type="PANTHER" id="PTHR33018">
    <property type="entry name" value="OS10G0338966 PROTEIN-RELATED"/>
    <property type="match status" value="1"/>
</dbReference>
<dbReference type="EMBL" id="CM029040">
    <property type="protein sequence ID" value="KAG2634476.1"/>
    <property type="molecule type" value="Genomic_DNA"/>
</dbReference>
<evidence type="ECO:0000256" key="1">
    <source>
        <dbReference type="SAM" id="Coils"/>
    </source>
</evidence>
<comment type="caution">
    <text evidence="3">The sequence shown here is derived from an EMBL/GenBank/DDBJ whole genome shotgun (WGS) entry which is preliminary data.</text>
</comment>
<proteinExistence type="predicted"/>
<dbReference type="Proteomes" id="UP000823388">
    <property type="component" value="Chromosome 2N"/>
</dbReference>
<name>A0A8T0VLI4_PANVG</name>
<reference evidence="3" key="1">
    <citation type="submission" date="2020-05" db="EMBL/GenBank/DDBJ databases">
        <title>WGS assembly of Panicum virgatum.</title>
        <authorList>
            <person name="Lovell J.T."/>
            <person name="Jenkins J."/>
            <person name="Shu S."/>
            <person name="Juenger T.E."/>
            <person name="Schmutz J."/>
        </authorList>
    </citation>
    <scope>NUCLEOTIDE SEQUENCE</scope>
    <source>
        <strain evidence="3">AP13</strain>
    </source>
</reference>
<feature type="coiled-coil region" evidence="1">
    <location>
        <begin position="57"/>
        <end position="84"/>
    </location>
</feature>
<evidence type="ECO:0000313" key="4">
    <source>
        <dbReference type="Proteomes" id="UP000823388"/>
    </source>
</evidence>
<keyword evidence="4" id="KW-1185">Reference proteome</keyword>
<gene>
    <name evidence="3" type="ORF">PVAP13_2NG117100</name>
</gene>
<evidence type="ECO:0000313" key="3">
    <source>
        <dbReference type="EMBL" id="KAG2634476.1"/>
    </source>
</evidence>
<organism evidence="3 4">
    <name type="scientific">Panicum virgatum</name>
    <name type="common">Blackwell switchgrass</name>
    <dbReference type="NCBI Taxonomy" id="38727"/>
    <lineage>
        <taxon>Eukaryota</taxon>
        <taxon>Viridiplantae</taxon>
        <taxon>Streptophyta</taxon>
        <taxon>Embryophyta</taxon>
        <taxon>Tracheophyta</taxon>
        <taxon>Spermatophyta</taxon>
        <taxon>Magnoliopsida</taxon>
        <taxon>Liliopsida</taxon>
        <taxon>Poales</taxon>
        <taxon>Poaceae</taxon>
        <taxon>PACMAD clade</taxon>
        <taxon>Panicoideae</taxon>
        <taxon>Panicodae</taxon>
        <taxon>Paniceae</taxon>
        <taxon>Panicinae</taxon>
        <taxon>Panicum</taxon>
        <taxon>Panicum sect. Hiantes</taxon>
    </lineage>
</organism>
<accession>A0A8T0VLI4</accession>
<feature type="domain" description="DUF8039" evidence="2">
    <location>
        <begin position="316"/>
        <end position="395"/>
    </location>
</feature>
<evidence type="ECO:0000259" key="2">
    <source>
        <dbReference type="Pfam" id="PF26133"/>
    </source>
</evidence>
<dbReference type="Pfam" id="PF26133">
    <property type="entry name" value="DUF8039"/>
    <property type="match status" value="1"/>
</dbReference>
<sequence>MVVVISLDSPSCGLTATGLDDQGCPTPDAARDIFVLVCGLIARESVSINTKLEDLALDEKNELFTVLEEKLEQLMKEIASLQQRFKPHLRADFVTQDELPFEKHPFLKPEDWEEFVDTTNSPFFEHVSQDMKDKRAKHNKPHKMDRKGYYGKRKEWEEEEDQKLAAEGKENPWEQYPGRSRPYLGDVAFSSPMVAEVVDKVKRIAAQASDGSFIGVKENDLMTEALENAKHRGRVRVCWMYRKKKKRRSDVDKEEIVGEAITRVMELLRVAGVHIPEGLCITQGRKGNGCEEEEANVNEENNEFQPFCPSPEPDTIDLLTGPTKCSLLDGGSTVYPNQETCHTIPVEYGYVVVQPTYVWVNSRHIKLPIREGDEITTLGDSLLQQIQWPRLRIVIPPSSHNRSNTKNSNVGTIWTTANPKYKLGEPLSSEEALEAAGQSCQSLHAYFMEQSAKGADSITAKVAASYFESDGELSITIGFNDLYDLFNMDSLDVGLLRCWTL</sequence>
<dbReference type="AlphaFoldDB" id="A0A8T0VLI4"/>